<dbReference type="PROSITE" id="PS01008">
    <property type="entry name" value="DNAA"/>
    <property type="match status" value="1"/>
</dbReference>
<keyword evidence="2 8" id="KW-0235">DNA replication</keyword>
<evidence type="ECO:0000256" key="1">
    <source>
        <dbReference type="ARBA" id="ARBA00022490"/>
    </source>
</evidence>
<accession>A0A2M8KJ39</accession>
<dbReference type="GO" id="GO:0003688">
    <property type="term" value="F:DNA replication origin binding"/>
    <property type="evidence" value="ECO:0007669"/>
    <property type="project" value="UniProtKB-UniRule"/>
</dbReference>
<dbReference type="GO" id="GO:0005524">
    <property type="term" value="F:ATP binding"/>
    <property type="evidence" value="ECO:0007669"/>
    <property type="project" value="UniProtKB-UniRule"/>
</dbReference>
<dbReference type="Gene3D" id="3.40.50.300">
    <property type="entry name" value="P-loop containing nucleotide triphosphate hydrolases"/>
    <property type="match status" value="1"/>
</dbReference>
<dbReference type="InterPro" id="IPR013159">
    <property type="entry name" value="DnaA_C"/>
</dbReference>
<dbReference type="Gene3D" id="1.10.1750.10">
    <property type="match status" value="1"/>
</dbReference>
<evidence type="ECO:0000313" key="10">
    <source>
        <dbReference type="EMBL" id="PJE59922.1"/>
    </source>
</evidence>
<dbReference type="SUPFAM" id="SSF52540">
    <property type="entry name" value="P-loop containing nucleoside triphosphate hydrolases"/>
    <property type="match status" value="1"/>
</dbReference>
<proteinExistence type="inferred from homology"/>
<evidence type="ECO:0000256" key="8">
    <source>
        <dbReference type="RuleBase" id="RU004227"/>
    </source>
</evidence>
<organism evidence="10 11">
    <name type="scientific">Candidatus Portnoybacteria bacterium CG10_big_fil_rev_8_21_14_0_10_44_7</name>
    <dbReference type="NCBI Taxonomy" id="1974816"/>
    <lineage>
        <taxon>Bacteria</taxon>
        <taxon>Candidatus Portnoyibacteriota</taxon>
    </lineage>
</organism>
<dbReference type="PRINTS" id="PR00051">
    <property type="entry name" value="DNAA"/>
</dbReference>
<dbReference type="PANTHER" id="PTHR30050:SF2">
    <property type="entry name" value="CHROMOSOMAL REPLICATION INITIATOR PROTEIN DNAA"/>
    <property type="match status" value="1"/>
</dbReference>
<feature type="domain" description="Chromosomal replication initiator DnaA C-terminal" evidence="9">
    <location>
        <begin position="184"/>
        <end position="253"/>
    </location>
</feature>
<dbReference type="InterPro" id="IPR018312">
    <property type="entry name" value="Chromosome_initiator_DnaA_CS"/>
</dbReference>
<keyword evidence="6" id="KW-0238">DNA-binding</keyword>
<sequence length="279" mass="32293">KNKSFLVKYVSSDKFTNEFVNSLHAGKIENFKNKYLQADMLIIDDIQFLAGKERTQEQFFHVFNALYQNNKQIILSSDRPPKAIATLEERLRSRFEGGMIADISAPDLETRLAILKTKAAQKELTLDEEILNYVASHIQTNIRELEGALNRILAFYTIHNNLPSLDQTKKILGSIITTPKKITNHKNILKAVSEFYDISPGDLLAKCRKKEIAWPRQIAMYLMRTELNSSYPFIGERFGGRDHTTVIYAYKKVRVEINNSETIQRELNLIKERLYNEDF</sequence>
<evidence type="ECO:0000259" key="9">
    <source>
        <dbReference type="SMART" id="SM00760"/>
    </source>
</evidence>
<evidence type="ECO:0000256" key="2">
    <source>
        <dbReference type="ARBA" id="ARBA00022705"/>
    </source>
</evidence>
<comment type="caution">
    <text evidence="10">The sequence shown here is derived from an EMBL/GenBank/DDBJ whole genome shotgun (WGS) entry which is preliminary data.</text>
</comment>
<feature type="non-terminal residue" evidence="10">
    <location>
        <position position="1"/>
    </location>
</feature>
<protein>
    <recommendedName>
        <fullName evidence="7">Chromosomal replication initiator protein DnaA</fullName>
    </recommendedName>
</protein>
<dbReference type="GO" id="GO:0006270">
    <property type="term" value="P:DNA replication initiation"/>
    <property type="evidence" value="ECO:0007669"/>
    <property type="project" value="UniProtKB-UniRule"/>
</dbReference>
<dbReference type="InterPro" id="IPR020591">
    <property type="entry name" value="Chromosome_initiator_DnaA-like"/>
</dbReference>
<dbReference type="CDD" id="cd06571">
    <property type="entry name" value="Bac_DnaA_C"/>
    <property type="match status" value="1"/>
</dbReference>
<evidence type="ECO:0000256" key="3">
    <source>
        <dbReference type="ARBA" id="ARBA00022741"/>
    </source>
</evidence>
<keyword evidence="4" id="KW-0067">ATP-binding</keyword>
<evidence type="ECO:0000256" key="4">
    <source>
        <dbReference type="ARBA" id="ARBA00022840"/>
    </source>
</evidence>
<dbReference type="PANTHER" id="PTHR30050">
    <property type="entry name" value="CHROMOSOMAL REPLICATION INITIATOR PROTEIN DNAA"/>
    <property type="match status" value="1"/>
</dbReference>
<dbReference type="InterPro" id="IPR013317">
    <property type="entry name" value="DnaA_dom"/>
</dbReference>
<comment type="similarity">
    <text evidence="8">Belongs to the DnaA family.</text>
</comment>
<dbReference type="SMART" id="SM00760">
    <property type="entry name" value="Bac_DnaA_C"/>
    <property type="match status" value="1"/>
</dbReference>
<evidence type="ECO:0000256" key="6">
    <source>
        <dbReference type="ARBA" id="ARBA00023125"/>
    </source>
</evidence>
<dbReference type="GO" id="GO:0008289">
    <property type="term" value="F:lipid binding"/>
    <property type="evidence" value="ECO:0007669"/>
    <property type="project" value="UniProtKB-KW"/>
</dbReference>
<dbReference type="EMBL" id="PFEA01000021">
    <property type="protein sequence ID" value="PJE59922.1"/>
    <property type="molecule type" value="Genomic_DNA"/>
</dbReference>
<evidence type="ECO:0000256" key="7">
    <source>
        <dbReference type="NCBIfam" id="TIGR00362"/>
    </source>
</evidence>
<evidence type="ECO:0000256" key="5">
    <source>
        <dbReference type="ARBA" id="ARBA00023121"/>
    </source>
</evidence>
<dbReference type="InterPro" id="IPR010921">
    <property type="entry name" value="Trp_repressor/repl_initiator"/>
</dbReference>
<dbReference type="InterPro" id="IPR001957">
    <property type="entry name" value="Chromosome_initiator_DnaA"/>
</dbReference>
<name>A0A2M8KJ39_9BACT</name>
<dbReference type="Gene3D" id="1.10.8.60">
    <property type="match status" value="1"/>
</dbReference>
<keyword evidence="1" id="KW-0963">Cytoplasm</keyword>
<dbReference type="InterPro" id="IPR027417">
    <property type="entry name" value="P-loop_NTPase"/>
</dbReference>
<keyword evidence="3" id="KW-0547">Nucleotide-binding</keyword>
<gene>
    <name evidence="10" type="primary">dnaA</name>
    <name evidence="10" type="ORF">COU85_01150</name>
</gene>
<keyword evidence="5" id="KW-0446">Lipid-binding</keyword>
<dbReference type="GO" id="GO:0006275">
    <property type="term" value="P:regulation of DNA replication"/>
    <property type="evidence" value="ECO:0007669"/>
    <property type="project" value="UniProtKB-UniRule"/>
</dbReference>
<dbReference type="SUPFAM" id="SSF48295">
    <property type="entry name" value="TrpR-like"/>
    <property type="match status" value="1"/>
</dbReference>
<dbReference type="GO" id="GO:0005886">
    <property type="term" value="C:plasma membrane"/>
    <property type="evidence" value="ECO:0007669"/>
    <property type="project" value="TreeGrafter"/>
</dbReference>
<dbReference type="Proteomes" id="UP000231086">
    <property type="component" value="Unassembled WGS sequence"/>
</dbReference>
<reference evidence="11" key="1">
    <citation type="submission" date="2017-09" db="EMBL/GenBank/DDBJ databases">
        <title>Depth-based differentiation of microbial function through sediment-hosted aquifers and enrichment of novel symbionts in the deep terrestrial subsurface.</title>
        <authorList>
            <person name="Probst A.J."/>
            <person name="Ladd B."/>
            <person name="Jarett J.K."/>
            <person name="Geller-Mcgrath D.E."/>
            <person name="Sieber C.M.K."/>
            <person name="Emerson J.B."/>
            <person name="Anantharaman K."/>
            <person name="Thomas B.C."/>
            <person name="Malmstrom R."/>
            <person name="Stieglmeier M."/>
            <person name="Klingl A."/>
            <person name="Woyke T."/>
            <person name="Ryan C.M."/>
            <person name="Banfield J.F."/>
        </authorList>
    </citation>
    <scope>NUCLEOTIDE SEQUENCE [LARGE SCALE GENOMIC DNA]</scope>
</reference>
<dbReference type="AlphaFoldDB" id="A0A2M8KJ39"/>
<evidence type="ECO:0000313" key="11">
    <source>
        <dbReference type="Proteomes" id="UP000231086"/>
    </source>
</evidence>
<dbReference type="Pfam" id="PF08299">
    <property type="entry name" value="Bac_DnaA_C"/>
    <property type="match status" value="1"/>
</dbReference>
<dbReference type="NCBIfam" id="TIGR00362">
    <property type="entry name" value="DnaA"/>
    <property type="match status" value="1"/>
</dbReference>
<dbReference type="Pfam" id="PF00308">
    <property type="entry name" value="Bac_DnaA"/>
    <property type="match status" value="1"/>
</dbReference>